<evidence type="ECO:0000256" key="5">
    <source>
        <dbReference type="ARBA" id="ARBA00022692"/>
    </source>
</evidence>
<evidence type="ECO:0000256" key="8">
    <source>
        <dbReference type="ARBA" id="ARBA00023077"/>
    </source>
</evidence>
<comment type="subcellular location">
    <subcellularLocation>
        <location evidence="1 11">Cell outer membrane</location>
        <topology evidence="1 11">Multi-pass membrane protein</topology>
    </subcellularLocation>
</comment>
<dbReference type="InterPro" id="IPR036942">
    <property type="entry name" value="Beta-barrel_TonB_sf"/>
</dbReference>
<dbReference type="Pfam" id="PF07715">
    <property type="entry name" value="Plug"/>
    <property type="match status" value="1"/>
</dbReference>
<keyword evidence="10 11" id="KW-0998">Cell outer membrane</keyword>
<evidence type="ECO:0000256" key="4">
    <source>
        <dbReference type="ARBA" id="ARBA00022496"/>
    </source>
</evidence>
<comment type="similarity">
    <text evidence="11 12">Belongs to the TonB-dependent receptor family.</text>
</comment>
<feature type="signal peptide" evidence="13">
    <location>
        <begin position="1"/>
        <end position="28"/>
    </location>
</feature>
<evidence type="ECO:0000256" key="13">
    <source>
        <dbReference type="SAM" id="SignalP"/>
    </source>
</evidence>
<evidence type="ECO:0000256" key="7">
    <source>
        <dbReference type="ARBA" id="ARBA00023065"/>
    </source>
</evidence>
<dbReference type="EMBL" id="JALHLG010000035">
    <property type="protein sequence ID" value="MCJ2188451.1"/>
    <property type="molecule type" value="Genomic_DNA"/>
</dbReference>
<feature type="chain" id="PRO_5047174752" evidence="13">
    <location>
        <begin position="29"/>
        <end position="813"/>
    </location>
</feature>
<dbReference type="InterPro" id="IPR000531">
    <property type="entry name" value="Beta-barrel_TonB"/>
</dbReference>
<keyword evidence="4" id="KW-0410">Iron transport</keyword>
<evidence type="ECO:0000313" key="16">
    <source>
        <dbReference type="EMBL" id="MCJ2188451.1"/>
    </source>
</evidence>
<reference evidence="16 17" key="1">
    <citation type="submission" date="2022-04" db="EMBL/GenBank/DDBJ databases">
        <title>Identification of a novel bacterium isolated from mangrove sediments.</title>
        <authorList>
            <person name="Pan X."/>
        </authorList>
    </citation>
    <scope>NUCLEOTIDE SEQUENCE [LARGE SCALE GENOMIC DNA]</scope>
    <source>
        <strain evidence="16 17">B2638</strain>
    </source>
</reference>
<evidence type="ECO:0000256" key="1">
    <source>
        <dbReference type="ARBA" id="ARBA00004571"/>
    </source>
</evidence>
<sequence length="813" mass="88745">MANHAKLRAGLLSATIFTSVTLAAPAWADDAAAAAADADSGNAIVVTATRRTTTIMDTPINISAVSAEELDRERIDDVRDLADFTPGMTVSDTGSGSTGTIVLRGLRASDVNASGTSYDNALGIYLGEVPLYYDFKLIDIQRVETLLGPQGTLYGLGTLAGAIRYIPNRPNVENFEGAAHGRLYGKSHAGDAGYQLDGMINIPIVKDHIAFRSATGYYYDPGFIDYPLLLQEPGVSLPQPDGPDSISDAGRAANLYKRKDLNFERTFTTRNQLLLQTSDDLKVIFTYAYQRTKTDGAQANSAGVLGTGKYENAGRYKEPVDRHAHLASMEINANIADFADLVATTAYTEDKGLLEGDNTDLLLDLDYGYESFPAFSSWSEFDRRRKQFNQEIRLVSTHGGPFSWVLGGFYNENKYHSDYAEHVPGHPWVDLASNPDELEYVSYVKSKVTEKAIFGEGTFHVTPEWQVTAGTRYFKYSSTIAGAAALPLLGDPLSPYDLPVNGGKAGKDGWVWKFNTSYNFSPDVMAYATYSKGYRIGGPNRVAPCPADVQPGQQIICALPDELQYGPDTTKNIELGIRTQLFDRKLSFNFNVFHIKWEGIQVASATLYGATGITVNGGAARSKGFETSFQFKPVPQLSIQGTYSYTDAKLTEDVPGIITYRPVPGYYGPYQSNANPSAPPKFTQGSALDGDRLPGSAKNSGSLGVTYTAPMANGDIVANWTATYRGSVVSRLGWERTYGDKLPSYVLHRASLSYETDKFSLSLFANNIFDKFAVSAVDQDRSRSGVNDGVVVRYYKHAVVNPRTFGIEARIKY</sequence>
<evidence type="ECO:0000256" key="6">
    <source>
        <dbReference type="ARBA" id="ARBA00023004"/>
    </source>
</evidence>
<comment type="caution">
    <text evidence="16">The sequence shown here is derived from an EMBL/GenBank/DDBJ whole genome shotgun (WGS) entry which is preliminary data.</text>
</comment>
<evidence type="ECO:0000313" key="17">
    <source>
        <dbReference type="Proteomes" id="UP001202281"/>
    </source>
</evidence>
<name>A0ABT0BTR0_9SPHN</name>
<keyword evidence="6" id="KW-0408">Iron</keyword>
<protein>
    <submittedName>
        <fullName evidence="16">TonB-dependent receptor</fullName>
    </submittedName>
</protein>
<dbReference type="RefSeq" id="WP_243923153.1">
    <property type="nucleotide sequence ID" value="NZ_JALHLG010000035.1"/>
</dbReference>
<keyword evidence="13" id="KW-0732">Signal</keyword>
<proteinExistence type="inferred from homology"/>
<feature type="domain" description="TonB-dependent receptor-like beta-barrel" evidence="14">
    <location>
        <begin position="279"/>
        <end position="768"/>
    </location>
</feature>
<keyword evidence="2 11" id="KW-0813">Transport</keyword>
<dbReference type="PANTHER" id="PTHR32552:SF81">
    <property type="entry name" value="TONB-DEPENDENT OUTER MEMBRANE RECEPTOR"/>
    <property type="match status" value="1"/>
</dbReference>
<feature type="domain" description="TonB-dependent receptor plug" evidence="15">
    <location>
        <begin position="55"/>
        <end position="162"/>
    </location>
</feature>
<dbReference type="PROSITE" id="PS52016">
    <property type="entry name" value="TONB_DEPENDENT_REC_3"/>
    <property type="match status" value="1"/>
</dbReference>
<evidence type="ECO:0000256" key="10">
    <source>
        <dbReference type="ARBA" id="ARBA00023237"/>
    </source>
</evidence>
<dbReference type="Proteomes" id="UP001202281">
    <property type="component" value="Unassembled WGS sequence"/>
</dbReference>
<evidence type="ECO:0000259" key="14">
    <source>
        <dbReference type="Pfam" id="PF00593"/>
    </source>
</evidence>
<keyword evidence="5 11" id="KW-0812">Transmembrane</keyword>
<evidence type="ECO:0000256" key="2">
    <source>
        <dbReference type="ARBA" id="ARBA00022448"/>
    </source>
</evidence>
<keyword evidence="3 11" id="KW-1134">Transmembrane beta strand</keyword>
<keyword evidence="7" id="KW-0406">Ion transport</keyword>
<organism evidence="16 17">
    <name type="scientific">Novosphingobium beihaiensis</name>
    <dbReference type="NCBI Taxonomy" id="2930389"/>
    <lineage>
        <taxon>Bacteria</taxon>
        <taxon>Pseudomonadati</taxon>
        <taxon>Pseudomonadota</taxon>
        <taxon>Alphaproteobacteria</taxon>
        <taxon>Sphingomonadales</taxon>
        <taxon>Sphingomonadaceae</taxon>
        <taxon>Novosphingobium</taxon>
    </lineage>
</organism>
<evidence type="ECO:0000256" key="11">
    <source>
        <dbReference type="PROSITE-ProRule" id="PRU01360"/>
    </source>
</evidence>
<dbReference type="Gene3D" id="2.40.170.20">
    <property type="entry name" value="TonB-dependent receptor, beta-barrel domain"/>
    <property type="match status" value="1"/>
</dbReference>
<keyword evidence="16" id="KW-0675">Receptor</keyword>
<accession>A0ABT0BTR0</accession>
<dbReference type="InterPro" id="IPR039426">
    <property type="entry name" value="TonB-dep_rcpt-like"/>
</dbReference>
<keyword evidence="8 12" id="KW-0798">TonB box</keyword>
<evidence type="ECO:0000256" key="3">
    <source>
        <dbReference type="ARBA" id="ARBA00022452"/>
    </source>
</evidence>
<evidence type="ECO:0000259" key="15">
    <source>
        <dbReference type="Pfam" id="PF07715"/>
    </source>
</evidence>
<gene>
    <name evidence="16" type="ORF">MTR66_16715</name>
</gene>
<dbReference type="Pfam" id="PF00593">
    <property type="entry name" value="TonB_dep_Rec_b-barrel"/>
    <property type="match status" value="1"/>
</dbReference>
<dbReference type="SUPFAM" id="SSF56935">
    <property type="entry name" value="Porins"/>
    <property type="match status" value="1"/>
</dbReference>
<dbReference type="InterPro" id="IPR012910">
    <property type="entry name" value="Plug_dom"/>
</dbReference>
<keyword evidence="9 11" id="KW-0472">Membrane</keyword>
<dbReference type="PANTHER" id="PTHR32552">
    <property type="entry name" value="FERRICHROME IRON RECEPTOR-RELATED"/>
    <property type="match status" value="1"/>
</dbReference>
<keyword evidence="17" id="KW-1185">Reference proteome</keyword>
<evidence type="ECO:0000256" key="9">
    <source>
        <dbReference type="ARBA" id="ARBA00023136"/>
    </source>
</evidence>
<evidence type="ECO:0000256" key="12">
    <source>
        <dbReference type="RuleBase" id="RU003357"/>
    </source>
</evidence>